<dbReference type="SUPFAM" id="SSF46785">
    <property type="entry name" value="Winged helix' DNA-binding domain"/>
    <property type="match status" value="1"/>
</dbReference>
<dbReference type="Proteomes" id="UP000596427">
    <property type="component" value="Chromosome"/>
</dbReference>
<dbReference type="InterPro" id="IPR002481">
    <property type="entry name" value="FUR"/>
</dbReference>
<keyword evidence="5" id="KW-0238">DNA-binding</keyword>
<dbReference type="GO" id="GO:0005829">
    <property type="term" value="C:cytosol"/>
    <property type="evidence" value="ECO:0007669"/>
    <property type="project" value="TreeGrafter"/>
</dbReference>
<evidence type="ECO:0000256" key="1">
    <source>
        <dbReference type="ARBA" id="ARBA00007957"/>
    </source>
</evidence>
<dbReference type="Gene3D" id="3.30.1490.190">
    <property type="match status" value="1"/>
</dbReference>
<keyword evidence="4" id="KW-0805">Transcription regulation</keyword>
<dbReference type="Gene3D" id="1.10.10.10">
    <property type="entry name" value="Winged helix-like DNA-binding domain superfamily/Winged helix DNA-binding domain"/>
    <property type="match status" value="1"/>
</dbReference>
<dbReference type="GO" id="GO:1900376">
    <property type="term" value="P:regulation of secondary metabolite biosynthetic process"/>
    <property type="evidence" value="ECO:0007669"/>
    <property type="project" value="TreeGrafter"/>
</dbReference>
<dbReference type="InterPro" id="IPR036390">
    <property type="entry name" value="WH_DNA-bd_sf"/>
</dbReference>
<evidence type="ECO:0000256" key="4">
    <source>
        <dbReference type="ARBA" id="ARBA00023015"/>
    </source>
</evidence>
<evidence type="ECO:0000256" key="3">
    <source>
        <dbReference type="ARBA" id="ARBA00022833"/>
    </source>
</evidence>
<dbReference type="PANTHER" id="PTHR33202">
    <property type="entry name" value="ZINC UPTAKE REGULATION PROTEIN"/>
    <property type="match status" value="1"/>
</dbReference>
<comment type="cofactor">
    <cofactor evidence="7">
        <name>Zn(2+)</name>
        <dbReference type="ChEBI" id="CHEBI:29105"/>
    </cofactor>
    <text evidence="7">Binds 1 zinc ion per subunit.</text>
</comment>
<sequence length="148" mass="15939">MARVEQCCAERGLRLTPLRRSVMKALAESHAPVGAYDIVQRLTAAGEPTPPMSVYRVLDFLVAEGLAHRIESRNAYLACTHPHEAGEVVIFLICERCSDTKEVASHAIGRDLAWAARAAGFEPRQRVLEVAGSCARCREADAAPAGAG</sequence>
<accession>A0A974PTM7</accession>
<keyword evidence="3 7" id="KW-0862">Zinc</keyword>
<evidence type="ECO:0000256" key="2">
    <source>
        <dbReference type="ARBA" id="ARBA00022491"/>
    </source>
</evidence>
<dbReference type="GO" id="GO:0000976">
    <property type="term" value="F:transcription cis-regulatory region binding"/>
    <property type="evidence" value="ECO:0007669"/>
    <property type="project" value="TreeGrafter"/>
</dbReference>
<dbReference type="EMBL" id="CP063362">
    <property type="protein sequence ID" value="QRG09539.1"/>
    <property type="molecule type" value="Genomic_DNA"/>
</dbReference>
<evidence type="ECO:0000256" key="6">
    <source>
        <dbReference type="ARBA" id="ARBA00023163"/>
    </source>
</evidence>
<dbReference type="GO" id="GO:0003700">
    <property type="term" value="F:DNA-binding transcription factor activity"/>
    <property type="evidence" value="ECO:0007669"/>
    <property type="project" value="InterPro"/>
</dbReference>
<dbReference type="GO" id="GO:0008270">
    <property type="term" value="F:zinc ion binding"/>
    <property type="evidence" value="ECO:0007669"/>
    <property type="project" value="TreeGrafter"/>
</dbReference>
<dbReference type="KEGG" id="xdi:EZH22_07860"/>
<keyword evidence="2" id="KW-0678">Repressor</keyword>
<evidence type="ECO:0000256" key="5">
    <source>
        <dbReference type="ARBA" id="ARBA00023125"/>
    </source>
</evidence>
<evidence type="ECO:0000313" key="9">
    <source>
        <dbReference type="Proteomes" id="UP000596427"/>
    </source>
</evidence>
<organism evidence="8 9">
    <name type="scientific">Xanthobacter dioxanivorans</name>
    <dbReference type="NCBI Taxonomy" id="2528964"/>
    <lineage>
        <taxon>Bacteria</taxon>
        <taxon>Pseudomonadati</taxon>
        <taxon>Pseudomonadota</taxon>
        <taxon>Alphaproteobacteria</taxon>
        <taxon>Hyphomicrobiales</taxon>
        <taxon>Xanthobacteraceae</taxon>
        <taxon>Xanthobacter</taxon>
    </lineage>
</organism>
<reference evidence="8 9" key="1">
    <citation type="submission" date="2020-10" db="EMBL/GenBank/DDBJ databases">
        <title>Degradation of 1,4-Dioxane by Xanthobacter sp. YN2, via a Novel Group-2 Soluble Di-Iron Monooxygenase.</title>
        <authorList>
            <person name="Ma F."/>
            <person name="Wang Y."/>
            <person name="Yang J."/>
            <person name="Guo H."/>
            <person name="Su D."/>
            <person name="Yu L."/>
        </authorList>
    </citation>
    <scope>NUCLEOTIDE SEQUENCE [LARGE SCALE GENOMIC DNA]</scope>
    <source>
        <strain evidence="8 9">YN2</strain>
    </source>
</reference>
<dbReference type="AlphaFoldDB" id="A0A974PTM7"/>
<feature type="binding site" evidence="7">
    <location>
        <position position="137"/>
    </location>
    <ligand>
        <name>Zn(2+)</name>
        <dbReference type="ChEBI" id="CHEBI:29105"/>
    </ligand>
</feature>
<name>A0A974PTM7_9HYPH</name>
<comment type="similarity">
    <text evidence="1">Belongs to the Fur family.</text>
</comment>
<evidence type="ECO:0000313" key="8">
    <source>
        <dbReference type="EMBL" id="QRG09539.1"/>
    </source>
</evidence>
<keyword evidence="7" id="KW-0479">Metal-binding</keyword>
<keyword evidence="9" id="KW-1185">Reference proteome</keyword>
<feature type="binding site" evidence="7">
    <location>
        <position position="97"/>
    </location>
    <ligand>
        <name>Zn(2+)</name>
        <dbReference type="ChEBI" id="CHEBI:29105"/>
    </ligand>
</feature>
<gene>
    <name evidence="8" type="ORF">EZH22_07860</name>
</gene>
<protein>
    <submittedName>
        <fullName evidence="8">Transcriptional repressor</fullName>
    </submittedName>
</protein>
<feature type="binding site" evidence="7">
    <location>
        <position position="94"/>
    </location>
    <ligand>
        <name>Zn(2+)</name>
        <dbReference type="ChEBI" id="CHEBI:29105"/>
    </ligand>
</feature>
<dbReference type="PANTHER" id="PTHR33202:SF6">
    <property type="entry name" value="ZINC UPTAKE REGULATION PROTEIN"/>
    <property type="match status" value="1"/>
</dbReference>
<feature type="binding site" evidence="7">
    <location>
        <position position="134"/>
    </location>
    <ligand>
        <name>Zn(2+)</name>
        <dbReference type="ChEBI" id="CHEBI:29105"/>
    </ligand>
</feature>
<dbReference type="GO" id="GO:0045892">
    <property type="term" value="P:negative regulation of DNA-templated transcription"/>
    <property type="evidence" value="ECO:0007669"/>
    <property type="project" value="TreeGrafter"/>
</dbReference>
<keyword evidence="6" id="KW-0804">Transcription</keyword>
<dbReference type="InterPro" id="IPR036388">
    <property type="entry name" value="WH-like_DNA-bd_sf"/>
</dbReference>
<dbReference type="InterPro" id="IPR043135">
    <property type="entry name" value="Fur_C"/>
</dbReference>
<dbReference type="Pfam" id="PF01475">
    <property type="entry name" value="FUR"/>
    <property type="match status" value="1"/>
</dbReference>
<evidence type="ECO:0000256" key="7">
    <source>
        <dbReference type="PIRSR" id="PIRSR602481-1"/>
    </source>
</evidence>
<proteinExistence type="inferred from homology"/>